<reference evidence="12" key="2">
    <citation type="submission" date="2025-09" db="UniProtKB">
        <authorList>
            <consortium name="Ensembl"/>
        </authorList>
    </citation>
    <scope>IDENTIFICATION</scope>
</reference>
<keyword evidence="13" id="KW-1185">Reference proteome</keyword>
<keyword evidence="8" id="KW-0406">Ion transport</keyword>
<feature type="transmembrane region" description="Helical" evidence="8">
    <location>
        <begin position="133"/>
        <end position="153"/>
    </location>
</feature>
<dbReference type="InterPro" id="IPR036058">
    <property type="entry name" value="Kazal_dom_sf"/>
</dbReference>
<dbReference type="GO" id="GO:0043252">
    <property type="term" value="P:sodium-independent organic anion transport"/>
    <property type="evidence" value="ECO:0007669"/>
    <property type="project" value="TreeGrafter"/>
</dbReference>
<dbReference type="Ensembl" id="ENSNMLT00000030913.1">
    <property type="protein sequence ID" value="ENSNMLP00000027670.1"/>
    <property type="gene ID" value="ENSNMLG00000017637.1"/>
</dbReference>
<dbReference type="Proteomes" id="UP000694523">
    <property type="component" value="Unplaced"/>
</dbReference>
<dbReference type="SUPFAM" id="SSF103473">
    <property type="entry name" value="MFS general substrate transporter"/>
    <property type="match status" value="2"/>
</dbReference>
<dbReference type="PANTHER" id="PTHR11388:SF100">
    <property type="entry name" value="SOLUTE CARRIER ORGANIC ANION TRANSPORTER FAMILY MEMBER 4A1"/>
    <property type="match status" value="1"/>
</dbReference>
<comment type="subcellular location">
    <subcellularLocation>
        <location evidence="1 8">Cell membrane</location>
        <topology evidence="1 8">Multi-pass membrane protein</topology>
    </subcellularLocation>
</comment>
<name>A0A8C6U2K4_9GOBI</name>
<feature type="domain" description="Kazal-like" evidence="11">
    <location>
        <begin position="458"/>
        <end position="514"/>
    </location>
</feature>
<feature type="transmembrane region" description="Helical" evidence="8">
    <location>
        <begin position="405"/>
        <end position="425"/>
    </location>
</feature>
<feature type="transmembrane region" description="Helical" evidence="8">
    <location>
        <begin position="66"/>
        <end position="86"/>
    </location>
</feature>
<dbReference type="InterPro" id="IPR004156">
    <property type="entry name" value="OATP"/>
</dbReference>
<evidence type="ECO:0000256" key="2">
    <source>
        <dbReference type="ARBA" id="ARBA00009657"/>
    </source>
</evidence>
<dbReference type="SUPFAM" id="SSF100895">
    <property type="entry name" value="Kazal-type serine protease inhibitors"/>
    <property type="match status" value="1"/>
</dbReference>
<feature type="region of interest" description="Disordered" evidence="9">
    <location>
        <begin position="1"/>
        <end position="20"/>
    </location>
</feature>
<evidence type="ECO:0000313" key="13">
    <source>
        <dbReference type="Proteomes" id="UP000694523"/>
    </source>
</evidence>
<dbReference type="PROSITE" id="PS51465">
    <property type="entry name" value="KAZAL_2"/>
    <property type="match status" value="1"/>
</dbReference>
<feature type="transmembrane region" description="Helical" evidence="8">
    <location>
        <begin position="272"/>
        <end position="293"/>
    </location>
</feature>
<dbReference type="GO" id="GO:0015347">
    <property type="term" value="F:sodium-independent organic anion transmembrane transporter activity"/>
    <property type="evidence" value="ECO:0007669"/>
    <property type="project" value="TreeGrafter"/>
</dbReference>
<dbReference type="Gene3D" id="1.20.1250.20">
    <property type="entry name" value="MFS general substrate transporter like domains"/>
    <property type="match status" value="1"/>
</dbReference>
<feature type="transmembrane region" description="Helical" evidence="8">
    <location>
        <begin position="337"/>
        <end position="359"/>
    </location>
</feature>
<sequence>MFKATGDDPSQVADGSAHSAVVPGATSFQGQLCERGHRPTEQESEQLCGWGALQPRALQVFNTPRWVLFFLSMASFLQGFLINGLVNTVVTSIERRFDLSSSQTGLIVSSFDIASCVCLPFVSYFGNRHKPRWLGWGIGIMGLGSLLFALPHFTTPPYQATVPERSDMCSSNATHFSQHKNSDGLSGYFYVFVLAQLLHGVGSTPLYTLGFTFLDENIKPNNAPVFMGVFYTASAVGPSVGMLLGGFFLRFYSEITLETELTPGSPLWVGAWWIGFLLAGALSLPVAFVILGYPRKLPGSQDTAAPREAEAQRCKDGRLDDFHKPVTSMKTISIPSFLFLSLAVTTVNALIAVISAFFIKFYESQFSVSSSQAALILGAMVIPLCAGSFIGSFVIKRFKLKCRGIIWFCIVISCVGLLLTFMFFIHCPTVSTAGVTVPYSSGQRKIKFCLGHRSFLKDELVAQCNSNCSCERQRFSPVCGADRVMYYSPCFAGCSSINLSSTGEEVFSDCSCVRANVSSAVAGKCVGSCSYKAVFLTLYAISCLCTGLYLIPPITATLRCVPERQKSFALGIQWILVRMLGTIPGPIVLGSLIDGACLLKQSEGQGSCFLYENQQLSHITLITVVVYRVLGAVFFVLALVFLKAEPALDSGDKDTPPPEGAAVKQLQTCL</sequence>
<dbReference type="PROSITE" id="PS50850">
    <property type="entry name" value="MFS"/>
    <property type="match status" value="1"/>
</dbReference>
<evidence type="ECO:0000256" key="5">
    <source>
        <dbReference type="ARBA" id="ARBA00022989"/>
    </source>
</evidence>
<feature type="transmembrane region" description="Helical" evidence="8">
    <location>
        <begin position="619"/>
        <end position="642"/>
    </location>
</feature>
<dbReference type="InterPro" id="IPR002350">
    <property type="entry name" value="Kazal_dom"/>
</dbReference>
<dbReference type="InterPro" id="IPR020846">
    <property type="entry name" value="MFS_dom"/>
</dbReference>
<proteinExistence type="inferred from homology"/>
<dbReference type="InterPro" id="IPR036259">
    <property type="entry name" value="MFS_trans_sf"/>
</dbReference>
<evidence type="ECO:0000256" key="6">
    <source>
        <dbReference type="ARBA" id="ARBA00023136"/>
    </source>
</evidence>
<comment type="similarity">
    <text evidence="2 8">Belongs to the organo anion transporter (TC 2.A.60) family.</text>
</comment>
<evidence type="ECO:0000259" key="10">
    <source>
        <dbReference type="PROSITE" id="PS50850"/>
    </source>
</evidence>
<dbReference type="Pfam" id="PF07648">
    <property type="entry name" value="Kazal_2"/>
    <property type="match status" value="1"/>
</dbReference>
<evidence type="ECO:0000259" key="11">
    <source>
        <dbReference type="PROSITE" id="PS51465"/>
    </source>
</evidence>
<protein>
    <recommendedName>
        <fullName evidence="8">Solute carrier organic anion transporter family member</fullName>
    </recommendedName>
</protein>
<dbReference type="GO" id="GO:0016323">
    <property type="term" value="C:basolateral plasma membrane"/>
    <property type="evidence" value="ECO:0007669"/>
    <property type="project" value="TreeGrafter"/>
</dbReference>
<evidence type="ECO:0000256" key="8">
    <source>
        <dbReference type="RuleBase" id="RU362056"/>
    </source>
</evidence>
<keyword evidence="6 8" id="KW-0472">Membrane</keyword>
<feature type="domain" description="Major facilitator superfamily (MFS) profile" evidence="10">
    <location>
        <begin position="67"/>
        <end position="643"/>
    </location>
</feature>
<organism evidence="12 13">
    <name type="scientific">Neogobius melanostomus</name>
    <name type="common">round goby</name>
    <dbReference type="NCBI Taxonomy" id="47308"/>
    <lineage>
        <taxon>Eukaryota</taxon>
        <taxon>Metazoa</taxon>
        <taxon>Chordata</taxon>
        <taxon>Craniata</taxon>
        <taxon>Vertebrata</taxon>
        <taxon>Euteleostomi</taxon>
        <taxon>Actinopterygii</taxon>
        <taxon>Neopterygii</taxon>
        <taxon>Teleostei</taxon>
        <taxon>Neoteleostei</taxon>
        <taxon>Acanthomorphata</taxon>
        <taxon>Gobiaria</taxon>
        <taxon>Gobiiformes</taxon>
        <taxon>Gobioidei</taxon>
        <taxon>Gobiidae</taxon>
        <taxon>Benthophilinae</taxon>
        <taxon>Neogobiini</taxon>
        <taxon>Neogobius</taxon>
    </lineage>
</organism>
<feature type="transmembrane region" description="Helical" evidence="8">
    <location>
        <begin position="371"/>
        <end position="393"/>
    </location>
</feature>
<evidence type="ECO:0000256" key="7">
    <source>
        <dbReference type="ARBA" id="ARBA00023157"/>
    </source>
</evidence>
<accession>A0A8C6U2K4</accession>
<dbReference type="GO" id="GO:0006811">
    <property type="term" value="P:monoatomic ion transport"/>
    <property type="evidence" value="ECO:0007669"/>
    <property type="project" value="UniProtKB-KW"/>
</dbReference>
<evidence type="ECO:0000256" key="9">
    <source>
        <dbReference type="SAM" id="MobiDB-lite"/>
    </source>
</evidence>
<evidence type="ECO:0000313" key="12">
    <source>
        <dbReference type="Ensembl" id="ENSNMLP00000027670.1"/>
    </source>
</evidence>
<feature type="transmembrane region" description="Helical" evidence="8">
    <location>
        <begin position="226"/>
        <end position="252"/>
    </location>
</feature>
<keyword evidence="8" id="KW-0813">Transport</keyword>
<evidence type="ECO:0000256" key="1">
    <source>
        <dbReference type="ARBA" id="ARBA00004651"/>
    </source>
</evidence>
<feature type="transmembrane region" description="Helical" evidence="8">
    <location>
        <begin position="572"/>
        <end position="593"/>
    </location>
</feature>
<dbReference type="AlphaFoldDB" id="A0A8C6U2K4"/>
<evidence type="ECO:0000256" key="3">
    <source>
        <dbReference type="ARBA" id="ARBA00022475"/>
    </source>
</evidence>
<keyword evidence="4 8" id="KW-0812">Transmembrane</keyword>
<keyword evidence="5 8" id="KW-1133">Transmembrane helix</keyword>
<feature type="transmembrane region" description="Helical" evidence="8">
    <location>
        <begin position="533"/>
        <end position="551"/>
    </location>
</feature>
<evidence type="ECO:0000256" key="4">
    <source>
        <dbReference type="ARBA" id="ARBA00022692"/>
    </source>
</evidence>
<keyword evidence="7" id="KW-1015">Disulfide bond</keyword>
<dbReference type="Pfam" id="PF03137">
    <property type="entry name" value="OATP"/>
    <property type="match status" value="1"/>
</dbReference>
<dbReference type="PANTHER" id="PTHR11388">
    <property type="entry name" value="ORGANIC ANION TRANSPORTER"/>
    <property type="match status" value="1"/>
</dbReference>
<feature type="transmembrane region" description="Helical" evidence="8">
    <location>
        <begin position="188"/>
        <end position="214"/>
    </location>
</feature>
<feature type="transmembrane region" description="Helical" evidence="8">
    <location>
        <begin position="106"/>
        <end position="126"/>
    </location>
</feature>
<dbReference type="NCBIfam" id="TIGR00805">
    <property type="entry name" value="oat"/>
    <property type="match status" value="1"/>
</dbReference>
<keyword evidence="3" id="KW-1003">Cell membrane</keyword>
<reference evidence="12" key="1">
    <citation type="submission" date="2025-08" db="UniProtKB">
        <authorList>
            <consortium name="Ensembl"/>
        </authorList>
    </citation>
    <scope>IDENTIFICATION</scope>
</reference>